<gene>
    <name evidence="2" type="ORF">O9K51_08407</name>
</gene>
<name>A0AB34FIW6_9HYPO</name>
<feature type="region of interest" description="Disordered" evidence="1">
    <location>
        <begin position="59"/>
        <end position="95"/>
    </location>
</feature>
<dbReference type="Proteomes" id="UP001163105">
    <property type="component" value="Unassembled WGS sequence"/>
</dbReference>
<evidence type="ECO:0000313" key="3">
    <source>
        <dbReference type="Proteomes" id="UP001163105"/>
    </source>
</evidence>
<feature type="compositionally biased region" description="Low complexity" evidence="1">
    <location>
        <begin position="71"/>
        <end position="90"/>
    </location>
</feature>
<keyword evidence="3" id="KW-1185">Reference proteome</keyword>
<proteinExistence type="predicted"/>
<reference evidence="2" key="1">
    <citation type="submission" date="2023-01" db="EMBL/GenBank/DDBJ databases">
        <title>The growth and conidiation of Purpureocillium lavendulum are regulated by nitrogen source and histone H3K14 acetylation.</title>
        <authorList>
            <person name="Tang P."/>
            <person name="Han J."/>
            <person name="Zhang C."/>
            <person name="Tang P."/>
            <person name="Qi F."/>
            <person name="Zhang K."/>
            <person name="Liang L."/>
        </authorList>
    </citation>
    <scope>NUCLEOTIDE SEQUENCE</scope>
    <source>
        <strain evidence="2">YMF1.00683</strain>
    </source>
</reference>
<protein>
    <submittedName>
        <fullName evidence="2">Uncharacterized protein</fullName>
    </submittedName>
</protein>
<sequence>MGARPNLRAFTAGSTPLAAILRLCRANDTTLTGLVHGIALLSFAAPLNPTTAPGFVAGTANAQPPKGIRGTTQTTTSSTSPWSATCAASSPQHRHAPAPWRATARLVLPFHHIFQQALLLPSDATEPD</sequence>
<dbReference type="AlphaFoldDB" id="A0AB34FIW6"/>
<evidence type="ECO:0000313" key="2">
    <source>
        <dbReference type="EMBL" id="KAJ6439004.1"/>
    </source>
</evidence>
<evidence type="ECO:0000256" key="1">
    <source>
        <dbReference type="SAM" id="MobiDB-lite"/>
    </source>
</evidence>
<accession>A0AB34FIW6</accession>
<organism evidence="2 3">
    <name type="scientific">Purpureocillium lavendulum</name>
    <dbReference type="NCBI Taxonomy" id="1247861"/>
    <lineage>
        <taxon>Eukaryota</taxon>
        <taxon>Fungi</taxon>
        <taxon>Dikarya</taxon>
        <taxon>Ascomycota</taxon>
        <taxon>Pezizomycotina</taxon>
        <taxon>Sordariomycetes</taxon>
        <taxon>Hypocreomycetidae</taxon>
        <taxon>Hypocreales</taxon>
        <taxon>Ophiocordycipitaceae</taxon>
        <taxon>Purpureocillium</taxon>
    </lineage>
</organism>
<comment type="caution">
    <text evidence="2">The sequence shown here is derived from an EMBL/GenBank/DDBJ whole genome shotgun (WGS) entry which is preliminary data.</text>
</comment>
<dbReference type="EMBL" id="JAQHRD010000007">
    <property type="protein sequence ID" value="KAJ6439004.1"/>
    <property type="molecule type" value="Genomic_DNA"/>
</dbReference>